<keyword evidence="4 8" id="KW-0540">Nuclease</keyword>
<dbReference type="HAMAP" id="MF_00104">
    <property type="entry name" value="RNase_III"/>
    <property type="match status" value="1"/>
</dbReference>
<evidence type="ECO:0000256" key="8">
    <source>
        <dbReference type="HAMAP-Rule" id="MF_00104"/>
    </source>
</evidence>
<keyword evidence="7 8" id="KW-0694">RNA-binding</keyword>
<evidence type="ECO:0000256" key="9">
    <source>
        <dbReference type="SAM" id="MobiDB-lite"/>
    </source>
</evidence>
<evidence type="ECO:0000256" key="2">
    <source>
        <dbReference type="ARBA" id="ARBA00010183"/>
    </source>
</evidence>
<feature type="binding site" evidence="8">
    <location>
        <position position="128"/>
    </location>
    <ligand>
        <name>Mg(2+)</name>
        <dbReference type="ChEBI" id="CHEBI:18420"/>
    </ligand>
</feature>
<dbReference type="CDD" id="cd10845">
    <property type="entry name" value="DSRM_RNAse_III_family"/>
    <property type="match status" value="1"/>
</dbReference>
<dbReference type="Pfam" id="PF00035">
    <property type="entry name" value="dsrm"/>
    <property type="match status" value="1"/>
</dbReference>
<dbReference type="GO" id="GO:0046872">
    <property type="term" value="F:metal ion binding"/>
    <property type="evidence" value="ECO:0007669"/>
    <property type="project" value="UniProtKB-KW"/>
</dbReference>
<dbReference type="AlphaFoldDB" id="A0A517P5M2"/>
<dbReference type="GO" id="GO:0004525">
    <property type="term" value="F:ribonuclease III activity"/>
    <property type="evidence" value="ECO:0007669"/>
    <property type="project" value="UniProtKB-UniRule"/>
</dbReference>
<evidence type="ECO:0000256" key="1">
    <source>
        <dbReference type="ARBA" id="ARBA00000109"/>
    </source>
</evidence>
<dbReference type="GO" id="GO:0006397">
    <property type="term" value="P:mRNA processing"/>
    <property type="evidence" value="ECO:0007669"/>
    <property type="project" value="UniProtKB-UniRule"/>
</dbReference>
<reference evidence="12 13" key="1">
    <citation type="submission" date="2019-02" db="EMBL/GenBank/DDBJ databases">
        <title>Deep-cultivation of Planctomycetes and their phenomic and genomic characterization uncovers novel biology.</title>
        <authorList>
            <person name="Wiegand S."/>
            <person name="Jogler M."/>
            <person name="Boedeker C."/>
            <person name="Pinto D."/>
            <person name="Vollmers J."/>
            <person name="Rivas-Marin E."/>
            <person name="Kohn T."/>
            <person name="Peeters S.H."/>
            <person name="Heuer A."/>
            <person name="Rast P."/>
            <person name="Oberbeckmann S."/>
            <person name="Bunk B."/>
            <person name="Jeske O."/>
            <person name="Meyerdierks A."/>
            <person name="Storesund J.E."/>
            <person name="Kallscheuer N."/>
            <person name="Luecker S."/>
            <person name="Lage O.M."/>
            <person name="Pohl T."/>
            <person name="Merkel B.J."/>
            <person name="Hornburger P."/>
            <person name="Mueller R.-W."/>
            <person name="Bruemmer F."/>
            <person name="Labrenz M."/>
            <person name="Spormann A.M."/>
            <person name="Op den Camp H."/>
            <person name="Overmann J."/>
            <person name="Amann R."/>
            <person name="Jetten M.S.M."/>
            <person name="Mascher T."/>
            <person name="Medema M.H."/>
            <person name="Devos D.P."/>
            <person name="Kaster A.-K."/>
            <person name="Ovreas L."/>
            <person name="Rohde M."/>
            <person name="Galperin M.Y."/>
            <person name="Jogler C."/>
        </authorList>
    </citation>
    <scope>NUCLEOTIDE SEQUENCE [LARGE SCALE GENOMIC DNA]</scope>
    <source>
        <strain evidence="12 13">CA12</strain>
    </source>
</reference>
<dbReference type="GO" id="GO:0003725">
    <property type="term" value="F:double-stranded RNA binding"/>
    <property type="evidence" value="ECO:0007669"/>
    <property type="project" value="TreeGrafter"/>
</dbReference>
<dbReference type="CDD" id="cd00593">
    <property type="entry name" value="RIBOc"/>
    <property type="match status" value="1"/>
</dbReference>
<keyword evidence="5 8" id="KW-0255">Endonuclease</keyword>
<organism evidence="12 13">
    <name type="scientific">Alienimonas californiensis</name>
    <dbReference type="NCBI Taxonomy" id="2527989"/>
    <lineage>
        <taxon>Bacteria</taxon>
        <taxon>Pseudomonadati</taxon>
        <taxon>Planctomycetota</taxon>
        <taxon>Planctomycetia</taxon>
        <taxon>Planctomycetales</taxon>
        <taxon>Planctomycetaceae</taxon>
        <taxon>Alienimonas</taxon>
    </lineage>
</organism>
<feature type="active site" evidence="8">
    <location>
        <position position="131"/>
    </location>
</feature>
<keyword evidence="8" id="KW-0460">Magnesium</keyword>
<evidence type="ECO:0000259" key="11">
    <source>
        <dbReference type="PROSITE" id="PS50142"/>
    </source>
</evidence>
<evidence type="ECO:0000256" key="5">
    <source>
        <dbReference type="ARBA" id="ARBA00022759"/>
    </source>
</evidence>
<dbReference type="SUPFAM" id="SSF54768">
    <property type="entry name" value="dsRNA-binding domain-like"/>
    <property type="match status" value="1"/>
</dbReference>
<comment type="subcellular location">
    <subcellularLocation>
        <location evidence="8">Cytoplasm</location>
    </subcellularLocation>
</comment>
<keyword evidence="8" id="KW-0819">tRNA processing</keyword>
<evidence type="ECO:0000256" key="3">
    <source>
        <dbReference type="ARBA" id="ARBA00022664"/>
    </source>
</evidence>
<feature type="binding site" evidence="8">
    <location>
        <position position="49"/>
    </location>
    <ligand>
        <name>Mg(2+)</name>
        <dbReference type="ChEBI" id="CHEBI:18420"/>
    </ligand>
</feature>
<dbReference type="GO" id="GO:0005737">
    <property type="term" value="C:cytoplasm"/>
    <property type="evidence" value="ECO:0007669"/>
    <property type="project" value="UniProtKB-SubCell"/>
</dbReference>
<keyword evidence="8" id="KW-0479">Metal-binding</keyword>
<feature type="domain" description="DRBM" evidence="10">
    <location>
        <begin position="190"/>
        <end position="259"/>
    </location>
</feature>
<dbReference type="Proteomes" id="UP000318741">
    <property type="component" value="Chromosome"/>
</dbReference>
<keyword evidence="13" id="KW-1185">Reference proteome</keyword>
<dbReference type="PANTHER" id="PTHR11207:SF0">
    <property type="entry name" value="RIBONUCLEASE 3"/>
    <property type="match status" value="1"/>
</dbReference>
<dbReference type="PROSITE" id="PS50142">
    <property type="entry name" value="RNASE_3_2"/>
    <property type="match status" value="1"/>
</dbReference>
<accession>A0A517P5M2</accession>
<feature type="domain" description="RNase III" evidence="11">
    <location>
        <begin position="11"/>
        <end position="142"/>
    </location>
</feature>
<keyword evidence="6 8" id="KW-0378">Hydrolase</keyword>
<dbReference type="GO" id="GO:0010468">
    <property type="term" value="P:regulation of gene expression"/>
    <property type="evidence" value="ECO:0007669"/>
    <property type="project" value="TreeGrafter"/>
</dbReference>
<evidence type="ECO:0000256" key="4">
    <source>
        <dbReference type="ARBA" id="ARBA00022722"/>
    </source>
</evidence>
<keyword evidence="3 8" id="KW-0507">mRNA processing</keyword>
<gene>
    <name evidence="8 12" type="primary">rnc</name>
    <name evidence="12" type="ORF">CA12_07510</name>
</gene>
<dbReference type="OrthoDB" id="9805026at2"/>
<dbReference type="SMART" id="SM00358">
    <property type="entry name" value="DSRM"/>
    <property type="match status" value="1"/>
</dbReference>
<dbReference type="PANTHER" id="PTHR11207">
    <property type="entry name" value="RIBONUCLEASE III"/>
    <property type="match status" value="1"/>
</dbReference>
<protein>
    <recommendedName>
        <fullName evidence="8">Ribonuclease 3</fullName>
        <ecNumber evidence="8">3.1.26.3</ecNumber>
    </recommendedName>
    <alternativeName>
        <fullName evidence="8">Ribonuclease III</fullName>
        <shortName evidence="8">RNase III</shortName>
    </alternativeName>
</protein>
<comment type="function">
    <text evidence="8">Digests double-stranded RNA. Involved in the processing of primary rRNA transcript to yield the immediate precursors to the large and small rRNAs (23S and 16S). Processes some mRNAs, and tRNAs when they are encoded in the rRNA operon. Processes pre-crRNA and tracrRNA of type II CRISPR loci if present in the organism.</text>
</comment>
<dbReference type="KEGG" id="acaf:CA12_07510"/>
<comment type="similarity">
    <text evidence="2">Belongs to the ribonuclease III family.</text>
</comment>
<name>A0A517P5M2_9PLAN</name>
<dbReference type="InterPro" id="IPR014720">
    <property type="entry name" value="dsRBD_dom"/>
</dbReference>
<dbReference type="GO" id="GO:0006364">
    <property type="term" value="P:rRNA processing"/>
    <property type="evidence" value="ECO:0007669"/>
    <property type="project" value="UniProtKB-UniRule"/>
</dbReference>
<comment type="cofactor">
    <cofactor evidence="8">
        <name>Mg(2+)</name>
        <dbReference type="ChEBI" id="CHEBI:18420"/>
    </cofactor>
</comment>
<feature type="active site" evidence="8">
    <location>
        <position position="53"/>
    </location>
</feature>
<keyword evidence="8" id="KW-0699">rRNA-binding</keyword>
<evidence type="ECO:0000259" key="10">
    <source>
        <dbReference type="PROSITE" id="PS50137"/>
    </source>
</evidence>
<feature type="binding site" evidence="8">
    <location>
        <position position="131"/>
    </location>
    <ligand>
        <name>Mg(2+)</name>
        <dbReference type="ChEBI" id="CHEBI:18420"/>
    </ligand>
</feature>
<dbReference type="Gene3D" id="3.30.160.20">
    <property type="match status" value="1"/>
</dbReference>
<evidence type="ECO:0000256" key="6">
    <source>
        <dbReference type="ARBA" id="ARBA00022801"/>
    </source>
</evidence>
<keyword evidence="8" id="KW-0963">Cytoplasm</keyword>
<dbReference type="PROSITE" id="PS00517">
    <property type="entry name" value="RNASE_3_1"/>
    <property type="match status" value="1"/>
</dbReference>
<dbReference type="Gene3D" id="1.10.1520.10">
    <property type="entry name" value="Ribonuclease III domain"/>
    <property type="match status" value="1"/>
</dbReference>
<dbReference type="SMART" id="SM00535">
    <property type="entry name" value="RIBOc"/>
    <property type="match status" value="1"/>
</dbReference>
<evidence type="ECO:0000313" key="13">
    <source>
        <dbReference type="Proteomes" id="UP000318741"/>
    </source>
</evidence>
<dbReference type="InterPro" id="IPR011907">
    <property type="entry name" value="RNase_III"/>
</dbReference>
<evidence type="ECO:0000313" key="12">
    <source>
        <dbReference type="EMBL" id="QDT14674.1"/>
    </source>
</evidence>
<dbReference type="SUPFAM" id="SSF69065">
    <property type="entry name" value="RNase III domain-like"/>
    <property type="match status" value="1"/>
</dbReference>
<feature type="region of interest" description="Disordered" evidence="9">
    <location>
        <begin position="160"/>
        <end position="187"/>
    </location>
</feature>
<sequence length="261" mass="27106">MSPAAPDDPGTAALEAALGHVFVDRALLRRCLTHSSIARTPLESNERLEFLGDAILGAAVCERLFAARPDLSEGELTKLKSGLVSRRNCALLADRLELEPLIRTGKGLAGAVRATGRPGRVPRSVLSNAFEAVIAGVYLDGSWEAARACVNRLLDEAELDPTPVPSPASPPVGEHGPSPLGGARLPDGVNYKSRLQHRTQLAGHGPPSYELLEATGPDHARTFTVRAVIAGERYPPGAGATKKAAEQAAAAAALAALEGGG</sequence>
<dbReference type="InterPro" id="IPR000999">
    <property type="entry name" value="RNase_III_dom"/>
</dbReference>
<dbReference type="EC" id="3.1.26.3" evidence="8"/>
<dbReference type="EMBL" id="CP036265">
    <property type="protein sequence ID" value="QDT14674.1"/>
    <property type="molecule type" value="Genomic_DNA"/>
</dbReference>
<dbReference type="Pfam" id="PF14622">
    <property type="entry name" value="Ribonucleas_3_3"/>
    <property type="match status" value="1"/>
</dbReference>
<comment type="catalytic activity">
    <reaction evidence="1 8">
        <text>Endonucleolytic cleavage to 5'-phosphomonoester.</text>
        <dbReference type="EC" id="3.1.26.3"/>
    </reaction>
</comment>
<dbReference type="GO" id="GO:0008033">
    <property type="term" value="P:tRNA processing"/>
    <property type="evidence" value="ECO:0007669"/>
    <property type="project" value="UniProtKB-KW"/>
</dbReference>
<dbReference type="PROSITE" id="PS50137">
    <property type="entry name" value="DS_RBD"/>
    <property type="match status" value="1"/>
</dbReference>
<dbReference type="RefSeq" id="WP_145357546.1">
    <property type="nucleotide sequence ID" value="NZ_CP036265.1"/>
</dbReference>
<dbReference type="GO" id="GO:0019843">
    <property type="term" value="F:rRNA binding"/>
    <property type="evidence" value="ECO:0007669"/>
    <property type="project" value="UniProtKB-KW"/>
</dbReference>
<keyword evidence="8" id="KW-0698">rRNA processing</keyword>
<comment type="subunit">
    <text evidence="8">Homodimer.</text>
</comment>
<proteinExistence type="inferred from homology"/>
<dbReference type="InterPro" id="IPR036389">
    <property type="entry name" value="RNase_III_sf"/>
</dbReference>
<evidence type="ECO:0000256" key="7">
    <source>
        <dbReference type="ARBA" id="ARBA00022884"/>
    </source>
</evidence>